<dbReference type="SUPFAM" id="SSF55904">
    <property type="entry name" value="Ornithine decarboxylase C-terminal domain"/>
    <property type="match status" value="1"/>
</dbReference>
<dbReference type="InterPro" id="IPR052357">
    <property type="entry name" value="Orn_Lys_Arg_decarboxylase-I"/>
</dbReference>
<dbReference type="STRING" id="872970.SAMN04488134_10712"/>
<dbReference type="PANTHER" id="PTHR43277">
    <property type="entry name" value="ARGININE DECARBOXYLASE"/>
    <property type="match status" value="1"/>
</dbReference>
<organism evidence="8 9">
    <name type="scientific">Amphibacillus marinus</name>
    <dbReference type="NCBI Taxonomy" id="872970"/>
    <lineage>
        <taxon>Bacteria</taxon>
        <taxon>Bacillati</taxon>
        <taxon>Bacillota</taxon>
        <taxon>Bacilli</taxon>
        <taxon>Bacillales</taxon>
        <taxon>Bacillaceae</taxon>
        <taxon>Amphibacillus</taxon>
    </lineage>
</organism>
<evidence type="ECO:0000256" key="3">
    <source>
        <dbReference type="ARBA" id="ARBA00022793"/>
    </source>
</evidence>
<dbReference type="AlphaFoldDB" id="A0A1H8PBF5"/>
<evidence type="ECO:0000313" key="8">
    <source>
        <dbReference type="EMBL" id="SEO39131.1"/>
    </source>
</evidence>
<dbReference type="GO" id="GO:0016831">
    <property type="term" value="F:carboxy-lyase activity"/>
    <property type="evidence" value="ECO:0007669"/>
    <property type="project" value="UniProtKB-KW"/>
</dbReference>
<dbReference type="SUPFAM" id="SSF53383">
    <property type="entry name" value="PLP-dependent transferases"/>
    <property type="match status" value="1"/>
</dbReference>
<name>A0A1H8PBF5_9BACI</name>
<evidence type="ECO:0000313" key="9">
    <source>
        <dbReference type="Proteomes" id="UP000199300"/>
    </source>
</evidence>
<keyword evidence="5" id="KW-0456">Lyase</keyword>
<dbReference type="InterPro" id="IPR015424">
    <property type="entry name" value="PyrdxlP-dep_Trfase"/>
</dbReference>
<dbReference type="PANTHER" id="PTHR43277:SF3">
    <property type="entry name" value="DECARBOXYLASE, PUTATIVE-RELATED"/>
    <property type="match status" value="1"/>
</dbReference>
<evidence type="ECO:0000256" key="5">
    <source>
        <dbReference type="ARBA" id="ARBA00023239"/>
    </source>
</evidence>
<accession>A0A1H8PBF5</accession>
<comment type="similarity">
    <text evidence="2">Belongs to the Orn/Lys/Arg decarboxylase class-I family.</text>
</comment>
<evidence type="ECO:0000256" key="4">
    <source>
        <dbReference type="ARBA" id="ARBA00022898"/>
    </source>
</evidence>
<evidence type="ECO:0000259" key="6">
    <source>
        <dbReference type="Pfam" id="PF01276"/>
    </source>
</evidence>
<protein>
    <submittedName>
        <fullName evidence="8">Lysine decarboxylase</fullName>
    </submittedName>
</protein>
<dbReference type="EMBL" id="FODJ01000007">
    <property type="protein sequence ID" value="SEO39131.1"/>
    <property type="molecule type" value="Genomic_DNA"/>
</dbReference>
<dbReference type="OrthoDB" id="9815233at2"/>
<dbReference type="Gene3D" id="3.90.105.10">
    <property type="entry name" value="Molybdopterin biosynthesis moea protein, domain 2"/>
    <property type="match status" value="1"/>
</dbReference>
<dbReference type="Pfam" id="PF01276">
    <property type="entry name" value="OKR_DC_1"/>
    <property type="match status" value="1"/>
</dbReference>
<evidence type="ECO:0000256" key="1">
    <source>
        <dbReference type="ARBA" id="ARBA00001933"/>
    </source>
</evidence>
<comment type="cofactor">
    <cofactor evidence="1">
        <name>pyridoxal 5'-phosphate</name>
        <dbReference type="ChEBI" id="CHEBI:597326"/>
    </cofactor>
</comment>
<evidence type="ECO:0000256" key="2">
    <source>
        <dbReference type="ARBA" id="ARBA00010671"/>
    </source>
</evidence>
<sequence>MNRQLNKPIWEKLRHFQSNNPVSFHVPGHKNGKIMPSNEWFEFKSLLTYDLTELTGLDDLHNAEGIIEDAQQLAAEWFQAQKTYFLVNGSTVGNLAMILATCGLNDQIIVQRNCHKSIINGLELSGADPIFISPDYCNKHERYTFPSLLTIKKAIDTYSNSKAILLTYPDYYGHTFALKEVVKYAHSHNMLVLIDEAHGVHFSLPNGTPLSAVELGADLVVQSAHKMAPALTMTAFLHVGSDRVDASKLAYYLSALQSSSPSYLLLASLDLARYYLANLTVQEMAEIEQSVLTVRAVFARVPLWRVLPQSDEDDFLKITLNVEACYSTRLIANFFEQEGIYPELVTDKHLLFVHGLASFTALERLEATIEKLTSQLSFFPKRATIERKKLNFISPITHPVYSSLEMKDLDEELSAWGEAIGKVSAKTVIPYPPGIPVLLKGEQITEQHVQYIQYLIDEQINFQQSQIAEGVFVFKGE</sequence>
<dbReference type="InterPro" id="IPR008286">
    <property type="entry name" value="Prn/Lys/Arg_de-COase_C"/>
</dbReference>
<reference evidence="8 9" key="1">
    <citation type="submission" date="2016-10" db="EMBL/GenBank/DDBJ databases">
        <authorList>
            <person name="de Groot N.N."/>
        </authorList>
    </citation>
    <scope>NUCLEOTIDE SEQUENCE [LARGE SCALE GENOMIC DNA]</scope>
    <source>
        <strain evidence="8 9">CGMCC 1.10434</strain>
    </source>
</reference>
<proteinExistence type="inferred from homology"/>
<dbReference type="InterPro" id="IPR000310">
    <property type="entry name" value="Orn/Lys/Arg_deCO2ase_major_dom"/>
</dbReference>
<dbReference type="Proteomes" id="UP000199300">
    <property type="component" value="Unassembled WGS sequence"/>
</dbReference>
<dbReference type="Pfam" id="PF03711">
    <property type="entry name" value="OKR_DC_1_C"/>
    <property type="match status" value="1"/>
</dbReference>
<gene>
    <name evidence="8" type="ORF">SAMN04488134_10712</name>
</gene>
<dbReference type="InterPro" id="IPR036633">
    <property type="entry name" value="Prn/Lys/Arg_de-COase_C_sf"/>
</dbReference>
<feature type="domain" description="Orn/Lys/Arg decarboxylase C-terminal" evidence="7">
    <location>
        <begin position="396"/>
        <end position="455"/>
    </location>
</feature>
<keyword evidence="3" id="KW-0210">Decarboxylase</keyword>
<keyword evidence="4" id="KW-0663">Pyridoxal phosphate</keyword>
<dbReference type="RefSeq" id="WP_091497702.1">
    <property type="nucleotide sequence ID" value="NZ_FODJ01000007.1"/>
</dbReference>
<dbReference type="InterPro" id="IPR015421">
    <property type="entry name" value="PyrdxlP-dep_Trfase_major"/>
</dbReference>
<evidence type="ECO:0000259" key="7">
    <source>
        <dbReference type="Pfam" id="PF03711"/>
    </source>
</evidence>
<feature type="domain" description="Orn/Lys/Arg decarboxylases family 1 pyridoxal-P attachment site" evidence="6">
    <location>
        <begin position="8"/>
        <end position="300"/>
    </location>
</feature>
<keyword evidence="9" id="KW-1185">Reference proteome</keyword>
<dbReference type="Gene3D" id="3.40.640.10">
    <property type="entry name" value="Type I PLP-dependent aspartate aminotransferase-like (Major domain)"/>
    <property type="match status" value="1"/>
</dbReference>